<evidence type="ECO:0000313" key="5">
    <source>
        <dbReference type="EMBL" id="OCT46919.1"/>
    </source>
</evidence>
<keyword evidence="3" id="KW-0560">Oxidoreductase</keyword>
<organism evidence="5 6">
    <name type="scientific">Cladophialophora carrionii</name>
    <dbReference type="NCBI Taxonomy" id="86049"/>
    <lineage>
        <taxon>Eukaryota</taxon>
        <taxon>Fungi</taxon>
        <taxon>Dikarya</taxon>
        <taxon>Ascomycota</taxon>
        <taxon>Pezizomycotina</taxon>
        <taxon>Eurotiomycetes</taxon>
        <taxon>Chaetothyriomycetidae</taxon>
        <taxon>Chaetothyriales</taxon>
        <taxon>Herpotrichiellaceae</taxon>
        <taxon>Cladophialophora</taxon>
    </lineage>
</organism>
<feature type="domain" description="NmrA-like" evidence="4">
    <location>
        <begin position="3"/>
        <end position="301"/>
    </location>
</feature>
<gene>
    <name evidence="5" type="ORF">CLCR_02434</name>
</gene>
<dbReference type="Pfam" id="PF05368">
    <property type="entry name" value="NmrA"/>
    <property type="match status" value="1"/>
</dbReference>
<dbReference type="Proteomes" id="UP000094526">
    <property type="component" value="Unassembled WGS sequence"/>
</dbReference>
<dbReference type="GO" id="GO:0016491">
    <property type="term" value="F:oxidoreductase activity"/>
    <property type="evidence" value="ECO:0007669"/>
    <property type="project" value="UniProtKB-KW"/>
</dbReference>
<proteinExistence type="inferred from homology"/>
<accession>A0A1C1CEJ5</accession>
<dbReference type="InterPro" id="IPR008030">
    <property type="entry name" value="NmrA-like"/>
</dbReference>
<dbReference type="PANTHER" id="PTHR47706">
    <property type="entry name" value="NMRA-LIKE FAMILY PROTEIN"/>
    <property type="match status" value="1"/>
</dbReference>
<dbReference type="EMBL" id="LGRB01000014">
    <property type="protein sequence ID" value="OCT46919.1"/>
    <property type="molecule type" value="Genomic_DNA"/>
</dbReference>
<comment type="similarity">
    <text evidence="1">Belongs to the NmrA-type oxidoreductase family. Isoflavone reductase subfamily.</text>
</comment>
<dbReference type="InterPro" id="IPR036291">
    <property type="entry name" value="NAD(P)-bd_dom_sf"/>
</dbReference>
<dbReference type="VEuPathDB" id="FungiDB:CLCR_02434"/>
<dbReference type="eggNOG" id="ENOG502SHYH">
    <property type="taxonomic scope" value="Eukaryota"/>
</dbReference>
<name>A0A1C1CEJ5_9EURO</name>
<dbReference type="OrthoDB" id="10000533at2759"/>
<dbReference type="VEuPathDB" id="FungiDB:G647_02500"/>
<dbReference type="Gene3D" id="3.90.25.10">
    <property type="entry name" value="UDP-galactose 4-epimerase, domain 1"/>
    <property type="match status" value="1"/>
</dbReference>
<comment type="caution">
    <text evidence="5">The sequence shown here is derived from an EMBL/GenBank/DDBJ whole genome shotgun (WGS) entry which is preliminary data.</text>
</comment>
<protein>
    <submittedName>
        <fullName evidence="5">NmrA-like family protein</fullName>
    </submittedName>
</protein>
<sequence length="311" mass="34444">MVTVAVVGGTGNLGRTIVDALKESPNHEVIVLARKESKAPEIDVPVFAVDYGDVESVSRLLETNNVHTVISALSIRGPAEAASEISLVKAAAKAKTTNRFVASEYGTLAPTDKSIQLPQHESRLAVIAELQQTDLEWTRIHNGYFLDYFGMPPVESHMTPVAFTVDMANKAAAIPGTGDDVVAFTYTRDLAKFVVAALDLPVWDEAMFCWGDKMTWNEFLRVAEEMRGSKFTVAYDSVEKLQKGDMTELPSHPAVYPFFPKPMFQQYFSKFALYVTLGLFDLPEEGSLNRKNFPDIKPTTVREMLSVWVGK</sequence>
<dbReference type="STRING" id="86049.A0A1C1CEJ5"/>
<dbReference type="Gene3D" id="3.40.50.720">
    <property type="entry name" value="NAD(P)-binding Rossmann-like Domain"/>
    <property type="match status" value="1"/>
</dbReference>
<reference evidence="6" key="1">
    <citation type="submission" date="2015-07" db="EMBL/GenBank/DDBJ databases">
        <authorList>
            <person name="Teixeira M.M."/>
            <person name="Souza R.C."/>
            <person name="Almeida L.G."/>
            <person name="Vicente V.A."/>
            <person name="de Hoog S."/>
            <person name="Bocca A.L."/>
            <person name="de Almeida S.R."/>
            <person name="Vasconcelos A.T."/>
            <person name="Felipe M.S."/>
        </authorList>
    </citation>
    <scope>NUCLEOTIDE SEQUENCE [LARGE SCALE GENOMIC DNA]</scope>
    <source>
        <strain evidence="6">KSF</strain>
    </source>
</reference>
<keyword evidence="6" id="KW-1185">Reference proteome</keyword>
<keyword evidence="2" id="KW-0521">NADP</keyword>
<evidence type="ECO:0000256" key="1">
    <source>
        <dbReference type="ARBA" id="ARBA00005725"/>
    </source>
</evidence>
<evidence type="ECO:0000256" key="2">
    <source>
        <dbReference type="ARBA" id="ARBA00022857"/>
    </source>
</evidence>
<evidence type="ECO:0000256" key="3">
    <source>
        <dbReference type="ARBA" id="ARBA00023002"/>
    </source>
</evidence>
<evidence type="ECO:0000313" key="6">
    <source>
        <dbReference type="Proteomes" id="UP000094526"/>
    </source>
</evidence>
<dbReference type="AlphaFoldDB" id="A0A1C1CEJ5"/>
<evidence type="ECO:0000259" key="4">
    <source>
        <dbReference type="Pfam" id="PF05368"/>
    </source>
</evidence>
<dbReference type="InterPro" id="IPR051609">
    <property type="entry name" value="NmrA/Isoflavone_reductase-like"/>
</dbReference>
<dbReference type="PANTHER" id="PTHR47706:SF4">
    <property type="entry name" value="NMRA-LIKE DOMAIN-CONTAINING PROTEIN"/>
    <property type="match status" value="1"/>
</dbReference>
<dbReference type="SUPFAM" id="SSF51735">
    <property type="entry name" value="NAD(P)-binding Rossmann-fold domains"/>
    <property type="match status" value="1"/>
</dbReference>